<sequence>MMIFMVKYIRRVLNFLQLKLKFLLIRQDIVSYEVGEKIAATIIEDREKNKRKYIDDKDLCRRRKFLAEPKKIIN</sequence>
<comment type="caution">
    <text evidence="1">The sequence shown here is derived from an EMBL/GenBank/DDBJ whole genome shotgun (WGS) entry which is preliminary data.</text>
</comment>
<evidence type="ECO:0000313" key="2">
    <source>
        <dbReference type="Proteomes" id="UP000615446"/>
    </source>
</evidence>
<protein>
    <submittedName>
        <fullName evidence="1">Uncharacterized protein</fullName>
    </submittedName>
</protein>
<organism evidence="1 2">
    <name type="scientific">Rhizophagus clarus</name>
    <dbReference type="NCBI Taxonomy" id="94130"/>
    <lineage>
        <taxon>Eukaryota</taxon>
        <taxon>Fungi</taxon>
        <taxon>Fungi incertae sedis</taxon>
        <taxon>Mucoromycota</taxon>
        <taxon>Glomeromycotina</taxon>
        <taxon>Glomeromycetes</taxon>
        <taxon>Glomerales</taxon>
        <taxon>Glomeraceae</taxon>
        <taxon>Rhizophagus</taxon>
    </lineage>
</organism>
<reference evidence="1" key="1">
    <citation type="submission" date="2019-10" db="EMBL/GenBank/DDBJ databases">
        <title>Conservation and host-specific expression of non-tandemly repeated heterogenous ribosome RNA gene in arbuscular mycorrhizal fungi.</title>
        <authorList>
            <person name="Maeda T."/>
            <person name="Kobayashi Y."/>
            <person name="Nakagawa T."/>
            <person name="Ezawa T."/>
            <person name="Yamaguchi K."/>
            <person name="Bino T."/>
            <person name="Nishimoto Y."/>
            <person name="Shigenobu S."/>
            <person name="Kawaguchi M."/>
        </authorList>
    </citation>
    <scope>NUCLEOTIDE SEQUENCE</scope>
    <source>
        <strain evidence="1">HR1</strain>
    </source>
</reference>
<name>A0A8H3L9C0_9GLOM</name>
<evidence type="ECO:0000313" key="1">
    <source>
        <dbReference type="EMBL" id="GES83004.1"/>
    </source>
</evidence>
<dbReference type="EMBL" id="BLAL01000066">
    <property type="protein sequence ID" value="GES83004.1"/>
    <property type="molecule type" value="Genomic_DNA"/>
</dbReference>
<dbReference type="AlphaFoldDB" id="A0A8H3L9C0"/>
<accession>A0A8H3L9C0</accession>
<gene>
    <name evidence="1" type="ORF">RCL2_001017500</name>
</gene>
<proteinExistence type="predicted"/>
<dbReference type="Proteomes" id="UP000615446">
    <property type="component" value="Unassembled WGS sequence"/>
</dbReference>